<dbReference type="GO" id="GO:0016491">
    <property type="term" value="F:oxidoreductase activity"/>
    <property type="evidence" value="ECO:0007669"/>
    <property type="project" value="UniProtKB-KW"/>
</dbReference>
<dbReference type="SUPFAM" id="SSF51430">
    <property type="entry name" value="NAD(P)-linked oxidoreductase"/>
    <property type="match status" value="1"/>
</dbReference>
<dbReference type="CDD" id="cd19089">
    <property type="entry name" value="AKR_AKR14A1_2"/>
    <property type="match status" value="1"/>
</dbReference>
<dbReference type="InterPro" id="IPR023210">
    <property type="entry name" value="NADP_OxRdtase_dom"/>
</dbReference>
<dbReference type="Pfam" id="PF00248">
    <property type="entry name" value="Aldo_ket_red"/>
    <property type="match status" value="1"/>
</dbReference>
<comment type="similarity">
    <text evidence="1">Belongs to the shaker potassium channel beta subunit family.</text>
</comment>
<dbReference type="RefSeq" id="WP_095579100.1">
    <property type="nucleotide sequence ID" value="NZ_JAJQQQ010000045.1"/>
</dbReference>
<dbReference type="AlphaFoldDB" id="A0A2A2DF13"/>
<comment type="caution">
    <text evidence="5">The sequence shown here is derived from an EMBL/GenBank/DDBJ whole genome shotgun (WGS) entry which is preliminary data.</text>
</comment>
<evidence type="ECO:0000256" key="1">
    <source>
        <dbReference type="ARBA" id="ARBA00006515"/>
    </source>
</evidence>
<accession>A0A2A2DF13</accession>
<name>A0A2A2DF13_9ACTN</name>
<dbReference type="EMBL" id="NSJV01000085">
    <property type="protein sequence ID" value="PAU50115.1"/>
    <property type="molecule type" value="Genomic_DNA"/>
</dbReference>
<reference evidence="5 6" key="1">
    <citation type="submission" date="2017-08" db="EMBL/GenBank/DDBJ databases">
        <title>Genome sequence of Streptomyces albireticuli NRRL B-1670.</title>
        <authorList>
            <person name="Graham D.E."/>
            <person name="Mahan K.M."/>
            <person name="Klingeman D.M."/>
            <person name="Hettich R.L."/>
            <person name="Parry R.J."/>
            <person name="Spain J.C."/>
        </authorList>
    </citation>
    <scope>NUCLEOTIDE SEQUENCE [LARGE SCALE GENOMIC DNA]</scope>
    <source>
        <strain evidence="5 6">NRRL B-1670</strain>
    </source>
</reference>
<dbReference type="GO" id="GO:0051596">
    <property type="term" value="P:methylglyoxal catabolic process"/>
    <property type="evidence" value="ECO:0007669"/>
    <property type="project" value="TreeGrafter"/>
</dbReference>
<dbReference type="InterPro" id="IPR005399">
    <property type="entry name" value="K_chnl_volt-dep_bsu_KCNAB-rel"/>
</dbReference>
<proteinExistence type="inferred from homology"/>
<evidence type="ECO:0000313" key="6">
    <source>
        <dbReference type="Proteomes" id="UP000218944"/>
    </source>
</evidence>
<gene>
    <name evidence="5" type="ORF">CK936_04255</name>
</gene>
<dbReference type="PANTHER" id="PTHR43150">
    <property type="entry name" value="HYPERKINETIC, ISOFORM M"/>
    <property type="match status" value="1"/>
</dbReference>
<protein>
    <recommendedName>
        <fullName evidence="4">NADP-dependent oxidoreductase domain-containing protein</fullName>
    </recommendedName>
</protein>
<evidence type="ECO:0000313" key="5">
    <source>
        <dbReference type="EMBL" id="PAU50115.1"/>
    </source>
</evidence>
<evidence type="ECO:0000256" key="2">
    <source>
        <dbReference type="ARBA" id="ARBA00022857"/>
    </source>
</evidence>
<feature type="domain" description="NADP-dependent oxidoreductase" evidence="4">
    <location>
        <begin position="37"/>
        <end position="302"/>
    </location>
</feature>
<keyword evidence="2" id="KW-0521">NADP</keyword>
<organism evidence="5 6">
    <name type="scientific">Streptomyces albireticuli</name>
    <dbReference type="NCBI Taxonomy" id="1940"/>
    <lineage>
        <taxon>Bacteria</taxon>
        <taxon>Bacillati</taxon>
        <taxon>Actinomycetota</taxon>
        <taxon>Actinomycetes</taxon>
        <taxon>Kitasatosporales</taxon>
        <taxon>Streptomycetaceae</taxon>
        <taxon>Streptomyces</taxon>
    </lineage>
</organism>
<dbReference type="Proteomes" id="UP000218944">
    <property type="component" value="Unassembled WGS sequence"/>
</dbReference>
<keyword evidence="6" id="KW-1185">Reference proteome</keyword>
<evidence type="ECO:0000259" key="4">
    <source>
        <dbReference type="Pfam" id="PF00248"/>
    </source>
</evidence>
<keyword evidence="3" id="KW-0560">Oxidoreductase</keyword>
<evidence type="ECO:0000256" key="3">
    <source>
        <dbReference type="ARBA" id="ARBA00023002"/>
    </source>
</evidence>
<dbReference type="Gene3D" id="3.20.20.100">
    <property type="entry name" value="NADP-dependent oxidoreductase domain"/>
    <property type="match status" value="1"/>
</dbReference>
<sequence>MATSRPSLIGTMPYRRSGKSGLHLPVISLSIGREFAAQRPEVRNRLLEYSIDAGITHFDLNLSCLSKGVIDQIIGRLLSRREELVLSTRIGFGSSPGPLIGYGSRKYLLSSLDRLLQSTGLDYIDVCLAHRYDPNTPVEETSTALADAVRQGKALYAGLSSYAPAVAYRAAEVLRDLRAPLAFCEASYSLLDRWVENGLLDVLQRQGIGFVAGAPLAHGTLVDHPTFHGHGQGSFLGDEVSALRALASMSVSRGQSLSQLAISWLLRNSSVTSVLMSTRNLAHLAENYESLSRLDFTPAEEGKVNESVNSLLNA</sequence>
<dbReference type="InterPro" id="IPR036812">
    <property type="entry name" value="NAD(P)_OxRdtase_dom_sf"/>
</dbReference>
<dbReference type="PANTHER" id="PTHR43150:SF4">
    <property type="entry name" value="L-GLYCERALDEHYDE 3-PHOSPHATE REDUCTASE"/>
    <property type="match status" value="1"/>
</dbReference>